<dbReference type="Pfam" id="PF20246">
    <property type="entry name" value="DUF6601"/>
    <property type="match status" value="1"/>
</dbReference>
<proteinExistence type="predicted"/>
<dbReference type="AlphaFoldDB" id="A0A6V8QLP9"/>
<gene>
    <name evidence="2" type="ORF">TASIC1_0002027600</name>
</gene>
<evidence type="ECO:0000313" key="3">
    <source>
        <dbReference type="Proteomes" id="UP000517252"/>
    </source>
</evidence>
<dbReference type="Proteomes" id="UP000517252">
    <property type="component" value="Unassembled WGS sequence"/>
</dbReference>
<dbReference type="EMBL" id="BLZH01000002">
    <property type="protein sequence ID" value="GFP53092.1"/>
    <property type="molecule type" value="Genomic_DNA"/>
</dbReference>
<reference evidence="2 3" key="1">
    <citation type="submission" date="2020-07" db="EMBL/GenBank/DDBJ databases">
        <title>Trichoderma asperellum IC-1 whole genome shotgun sequence.</title>
        <authorList>
            <person name="Kanamasa S."/>
            <person name="Takahashi H."/>
        </authorList>
    </citation>
    <scope>NUCLEOTIDE SEQUENCE [LARGE SCALE GENOMIC DNA]</scope>
    <source>
        <strain evidence="2 3">IC-1</strain>
    </source>
</reference>
<accession>A0A6V8QLP9</accession>
<keyword evidence="1" id="KW-0812">Transmembrane</keyword>
<organism evidence="2 3">
    <name type="scientific">Trichoderma asperellum</name>
    <name type="common">Filamentous fungus</name>
    <dbReference type="NCBI Taxonomy" id="101201"/>
    <lineage>
        <taxon>Eukaryota</taxon>
        <taxon>Fungi</taxon>
        <taxon>Dikarya</taxon>
        <taxon>Ascomycota</taxon>
        <taxon>Pezizomycotina</taxon>
        <taxon>Sordariomycetes</taxon>
        <taxon>Hypocreomycetidae</taxon>
        <taxon>Hypocreales</taxon>
        <taxon>Hypocreaceae</taxon>
        <taxon>Trichoderma</taxon>
    </lineage>
</organism>
<keyword evidence="1" id="KW-0472">Membrane</keyword>
<evidence type="ECO:0000256" key="1">
    <source>
        <dbReference type="SAM" id="Phobius"/>
    </source>
</evidence>
<feature type="transmembrane region" description="Helical" evidence="1">
    <location>
        <begin position="126"/>
        <end position="142"/>
    </location>
</feature>
<dbReference type="OrthoDB" id="5086500at2759"/>
<dbReference type="PANTHER" id="PTHR34414">
    <property type="entry name" value="HET DOMAIN-CONTAINING PROTEIN-RELATED"/>
    <property type="match status" value="1"/>
</dbReference>
<name>A0A6V8QLP9_TRIAP</name>
<dbReference type="PANTHER" id="PTHR34414:SF1">
    <property type="entry name" value="SUBTILISIN-LIKE SERINE PROTEASE"/>
    <property type="match status" value="1"/>
</dbReference>
<dbReference type="InterPro" id="IPR046536">
    <property type="entry name" value="DUF6601"/>
</dbReference>
<sequence>MGFAFSYVALVRNKSDFEIAKAKNLIPGDLDFEDWKYFVSRVLSDNAGGKILRQIDKRFTFGELNLERLNQILMIRSPLMWLFQGNEYRGFVQGHFFLPHLSIYVAVVLGYMLAGTVYTKFKKNKVFVFATMVLVGCLWSVIRSLSFVKGESPVACA</sequence>
<keyword evidence="1" id="KW-1133">Transmembrane helix</keyword>
<feature type="transmembrane region" description="Helical" evidence="1">
    <location>
        <begin position="96"/>
        <end position="114"/>
    </location>
</feature>
<evidence type="ECO:0000313" key="2">
    <source>
        <dbReference type="EMBL" id="GFP53092.1"/>
    </source>
</evidence>
<comment type="caution">
    <text evidence="2">The sequence shown here is derived from an EMBL/GenBank/DDBJ whole genome shotgun (WGS) entry which is preliminary data.</text>
</comment>
<protein>
    <submittedName>
        <fullName evidence="2">Uncharacterized protein</fullName>
    </submittedName>
</protein>